<sequence>MSLDHPCGQKFQLKELQEMVANDQNMQNLDKDMKQKYLRELKESHNSSHDVQATLKKIYGELQALAYRTGIYACLFVTRSHVYDMHTATWFGTDNIMDFWEDHMKLSPDYIIKQLELWACNEEKNIEACDLLENMQKQAKNGLDSGFVSITKHLHQEKPIHL</sequence>
<name>A0A0C9YP59_9AGAM</name>
<reference evidence="2" key="2">
    <citation type="submission" date="2015-01" db="EMBL/GenBank/DDBJ databases">
        <title>Evolutionary Origins and Diversification of the Mycorrhizal Mutualists.</title>
        <authorList>
            <consortium name="DOE Joint Genome Institute"/>
            <consortium name="Mycorrhizal Genomics Consortium"/>
            <person name="Kohler A."/>
            <person name="Kuo A."/>
            <person name="Nagy L.G."/>
            <person name="Floudas D."/>
            <person name="Copeland A."/>
            <person name="Barry K.W."/>
            <person name="Cichocki N."/>
            <person name="Veneault-Fourrey C."/>
            <person name="LaButti K."/>
            <person name="Lindquist E.A."/>
            <person name="Lipzen A."/>
            <person name="Lundell T."/>
            <person name="Morin E."/>
            <person name="Murat C."/>
            <person name="Riley R."/>
            <person name="Ohm R."/>
            <person name="Sun H."/>
            <person name="Tunlid A."/>
            <person name="Henrissat B."/>
            <person name="Grigoriev I.V."/>
            <person name="Hibbett D.S."/>
            <person name="Martin F."/>
        </authorList>
    </citation>
    <scope>NUCLEOTIDE SEQUENCE [LARGE SCALE GENOMIC DNA]</scope>
    <source>
        <strain evidence="2">441</strain>
    </source>
</reference>
<accession>A0A0C9YP59</accession>
<proteinExistence type="predicted"/>
<gene>
    <name evidence="1" type="ORF">PISMIDRAFT_8634</name>
</gene>
<organism evidence="1 2">
    <name type="scientific">Pisolithus microcarpus 441</name>
    <dbReference type="NCBI Taxonomy" id="765257"/>
    <lineage>
        <taxon>Eukaryota</taxon>
        <taxon>Fungi</taxon>
        <taxon>Dikarya</taxon>
        <taxon>Basidiomycota</taxon>
        <taxon>Agaricomycotina</taxon>
        <taxon>Agaricomycetes</taxon>
        <taxon>Agaricomycetidae</taxon>
        <taxon>Boletales</taxon>
        <taxon>Sclerodermatineae</taxon>
        <taxon>Pisolithaceae</taxon>
        <taxon>Pisolithus</taxon>
    </lineage>
</organism>
<dbReference type="Proteomes" id="UP000054018">
    <property type="component" value="Unassembled WGS sequence"/>
</dbReference>
<dbReference type="AlphaFoldDB" id="A0A0C9YP59"/>
<protein>
    <submittedName>
        <fullName evidence="1">Uncharacterized protein</fullName>
    </submittedName>
</protein>
<evidence type="ECO:0000313" key="2">
    <source>
        <dbReference type="Proteomes" id="UP000054018"/>
    </source>
</evidence>
<evidence type="ECO:0000313" key="1">
    <source>
        <dbReference type="EMBL" id="KIK26855.1"/>
    </source>
</evidence>
<keyword evidence="2" id="KW-1185">Reference proteome</keyword>
<dbReference type="OrthoDB" id="2672550at2759"/>
<reference evidence="1 2" key="1">
    <citation type="submission" date="2014-04" db="EMBL/GenBank/DDBJ databases">
        <authorList>
            <consortium name="DOE Joint Genome Institute"/>
            <person name="Kuo A."/>
            <person name="Kohler A."/>
            <person name="Costa M.D."/>
            <person name="Nagy L.G."/>
            <person name="Floudas D."/>
            <person name="Copeland A."/>
            <person name="Barry K.W."/>
            <person name="Cichocki N."/>
            <person name="Veneault-Fourrey C."/>
            <person name="LaButti K."/>
            <person name="Lindquist E.A."/>
            <person name="Lipzen A."/>
            <person name="Lundell T."/>
            <person name="Morin E."/>
            <person name="Murat C."/>
            <person name="Sun H."/>
            <person name="Tunlid A."/>
            <person name="Henrissat B."/>
            <person name="Grigoriev I.V."/>
            <person name="Hibbett D.S."/>
            <person name="Martin F."/>
            <person name="Nordberg H.P."/>
            <person name="Cantor M.N."/>
            <person name="Hua S.X."/>
        </authorList>
    </citation>
    <scope>NUCLEOTIDE SEQUENCE [LARGE SCALE GENOMIC DNA]</scope>
    <source>
        <strain evidence="1 2">441</strain>
    </source>
</reference>
<dbReference type="EMBL" id="KN833699">
    <property type="protein sequence ID" value="KIK26855.1"/>
    <property type="molecule type" value="Genomic_DNA"/>
</dbReference>
<dbReference type="HOGENOM" id="CLU_1636071_0_0_1"/>